<comment type="pathway">
    <text evidence="12">Carbohydrate metabolism; D-ribose degradation; D-ribose 5-phosphate from beta-D-ribopyranose: step 2/2.</text>
</comment>
<keyword evidence="10 12" id="KW-0630">Potassium</keyword>
<feature type="binding site" evidence="12">
    <location>
        <position position="270"/>
    </location>
    <ligand>
        <name>K(+)</name>
        <dbReference type="ChEBI" id="CHEBI:29103"/>
    </ligand>
</feature>
<dbReference type="RefSeq" id="WP_367780302.1">
    <property type="nucleotide sequence ID" value="NZ_JBFMIA010000016.1"/>
</dbReference>
<evidence type="ECO:0000256" key="7">
    <source>
        <dbReference type="ARBA" id="ARBA00022777"/>
    </source>
</evidence>
<gene>
    <name evidence="12 14" type="primary">rbsK</name>
    <name evidence="14" type="ORF">AB1471_13550</name>
</gene>
<evidence type="ECO:0000313" key="15">
    <source>
        <dbReference type="Proteomes" id="UP001556040"/>
    </source>
</evidence>
<keyword evidence="7 12" id="KW-0418">Kinase</keyword>
<feature type="binding site" evidence="12">
    <location>
        <begin position="205"/>
        <end position="210"/>
    </location>
    <ligand>
        <name>ATP</name>
        <dbReference type="ChEBI" id="CHEBI:30616"/>
    </ligand>
</feature>
<dbReference type="PROSITE" id="PS00584">
    <property type="entry name" value="PFKB_KINASES_2"/>
    <property type="match status" value="1"/>
</dbReference>
<protein>
    <recommendedName>
        <fullName evidence="3 12">Ribokinase</fullName>
        <shortName evidence="12">RK</shortName>
        <ecNumber evidence="2 12">2.7.1.15</ecNumber>
    </recommendedName>
</protein>
<keyword evidence="12" id="KW-0963">Cytoplasm</keyword>
<evidence type="ECO:0000256" key="8">
    <source>
        <dbReference type="ARBA" id="ARBA00022840"/>
    </source>
</evidence>
<accession>A0ABV3Q645</accession>
<dbReference type="InterPro" id="IPR029056">
    <property type="entry name" value="Ribokinase-like"/>
</dbReference>
<evidence type="ECO:0000256" key="3">
    <source>
        <dbReference type="ARBA" id="ARBA00016943"/>
    </source>
</evidence>
<dbReference type="Proteomes" id="UP001556040">
    <property type="component" value="Unassembled WGS sequence"/>
</dbReference>
<evidence type="ECO:0000256" key="4">
    <source>
        <dbReference type="ARBA" id="ARBA00022679"/>
    </source>
</evidence>
<evidence type="ECO:0000256" key="2">
    <source>
        <dbReference type="ARBA" id="ARBA00012035"/>
    </source>
</evidence>
<dbReference type="PRINTS" id="PR00990">
    <property type="entry name" value="RIBOKINASE"/>
</dbReference>
<dbReference type="InterPro" id="IPR002173">
    <property type="entry name" value="Carboh/pur_kinase_PfkB_CS"/>
</dbReference>
<evidence type="ECO:0000256" key="6">
    <source>
        <dbReference type="ARBA" id="ARBA00022741"/>
    </source>
</evidence>
<feature type="binding site" evidence="12">
    <location>
        <position position="137"/>
    </location>
    <ligand>
        <name>substrate</name>
    </ligand>
</feature>
<feature type="binding site" evidence="12">
    <location>
        <begin position="37"/>
        <end position="41"/>
    </location>
    <ligand>
        <name>substrate</name>
    </ligand>
</feature>
<evidence type="ECO:0000256" key="9">
    <source>
        <dbReference type="ARBA" id="ARBA00022842"/>
    </source>
</evidence>
<feature type="binding site" evidence="12">
    <location>
        <position position="231"/>
    </location>
    <ligand>
        <name>K(+)</name>
        <dbReference type="ChEBI" id="CHEBI:29103"/>
    </ligand>
</feature>
<feature type="binding site" evidence="12">
    <location>
        <position position="233"/>
    </location>
    <ligand>
        <name>K(+)</name>
        <dbReference type="ChEBI" id="CHEBI:29103"/>
    </ligand>
</feature>
<comment type="cofactor">
    <cofactor evidence="12">
        <name>Mg(2+)</name>
        <dbReference type="ChEBI" id="CHEBI:18420"/>
    </cofactor>
    <text evidence="12">Requires a divalent cation, most likely magnesium in vivo, as an electrophilic catalyst to aid phosphoryl group transfer. It is the chelate of the metal and the nucleotide that is the actual substrate.</text>
</comment>
<feature type="binding site" evidence="12">
    <location>
        <position position="272"/>
    </location>
    <ligand>
        <name>K(+)</name>
        <dbReference type="ChEBI" id="CHEBI:29103"/>
    </ligand>
</feature>
<evidence type="ECO:0000256" key="12">
    <source>
        <dbReference type="HAMAP-Rule" id="MF_01987"/>
    </source>
</evidence>
<evidence type="ECO:0000256" key="1">
    <source>
        <dbReference type="ARBA" id="ARBA00005380"/>
    </source>
</evidence>
<comment type="caution">
    <text evidence="12">Lacks conserved residue(s) required for the propagation of feature annotation.</text>
</comment>
<comment type="caution">
    <text evidence="14">The sequence shown here is derived from an EMBL/GenBank/DDBJ whole genome shotgun (WGS) entry which is preliminary data.</text>
</comment>
<feature type="active site" description="Proton acceptor" evidence="12">
    <location>
        <position position="237"/>
    </location>
</feature>
<comment type="similarity">
    <text evidence="1">Belongs to the carbohydrate kinase pfkB family.</text>
</comment>
<dbReference type="CDD" id="cd01174">
    <property type="entry name" value="ribokinase"/>
    <property type="match status" value="1"/>
</dbReference>
<dbReference type="NCBIfam" id="TIGR02152">
    <property type="entry name" value="D_ribokin_bact"/>
    <property type="match status" value="1"/>
</dbReference>
<dbReference type="EC" id="2.7.1.15" evidence="2 12"/>
<comment type="catalytic activity">
    <reaction evidence="12">
        <text>D-ribose + ATP = D-ribose 5-phosphate + ADP + H(+)</text>
        <dbReference type="Rhea" id="RHEA:13697"/>
        <dbReference type="ChEBI" id="CHEBI:15378"/>
        <dbReference type="ChEBI" id="CHEBI:30616"/>
        <dbReference type="ChEBI" id="CHEBI:47013"/>
        <dbReference type="ChEBI" id="CHEBI:78346"/>
        <dbReference type="ChEBI" id="CHEBI:456216"/>
        <dbReference type="EC" id="2.7.1.15"/>
    </reaction>
</comment>
<feature type="binding site" evidence="12">
    <location>
        <position position="237"/>
    </location>
    <ligand>
        <name>substrate</name>
    </ligand>
</feature>
<evidence type="ECO:0000313" key="14">
    <source>
        <dbReference type="EMBL" id="MEW9502815.1"/>
    </source>
</evidence>
<dbReference type="InterPro" id="IPR011877">
    <property type="entry name" value="Ribokinase"/>
</dbReference>
<feature type="domain" description="Carbohydrate kinase PfkB" evidence="13">
    <location>
        <begin position="2"/>
        <end position="279"/>
    </location>
</feature>
<organism evidence="14 15">
    <name type="scientific">Jeotgalibacillus marinus</name>
    <dbReference type="NCBI Taxonomy" id="86667"/>
    <lineage>
        <taxon>Bacteria</taxon>
        <taxon>Bacillati</taxon>
        <taxon>Bacillota</taxon>
        <taxon>Bacilli</taxon>
        <taxon>Bacillales</taxon>
        <taxon>Caryophanaceae</taxon>
        <taxon>Jeotgalibacillus</taxon>
    </lineage>
</organism>
<name>A0ABV3Q645_9BACL</name>
<comment type="subcellular location">
    <subcellularLocation>
        <location evidence="12">Cytoplasm</location>
    </subcellularLocation>
</comment>
<keyword evidence="8 12" id="KW-0067">ATP-binding</keyword>
<feature type="binding site" evidence="12">
    <location>
        <begin position="236"/>
        <end position="237"/>
    </location>
    <ligand>
        <name>ATP</name>
        <dbReference type="ChEBI" id="CHEBI:30616"/>
    </ligand>
</feature>
<keyword evidence="15" id="KW-1185">Reference proteome</keyword>
<dbReference type="PANTHER" id="PTHR10584">
    <property type="entry name" value="SUGAR KINASE"/>
    <property type="match status" value="1"/>
</dbReference>
<keyword evidence="11 12" id="KW-0119">Carbohydrate metabolism</keyword>
<keyword evidence="6 12" id="KW-0547">Nucleotide-binding</keyword>
<keyword evidence="5 12" id="KW-0479">Metal-binding</keyword>
<dbReference type="Gene3D" id="3.40.1190.20">
    <property type="match status" value="1"/>
</dbReference>
<proteinExistence type="inferred from homology"/>
<evidence type="ECO:0000256" key="11">
    <source>
        <dbReference type="ARBA" id="ARBA00023277"/>
    </source>
</evidence>
<dbReference type="GO" id="GO:0004747">
    <property type="term" value="F:ribokinase activity"/>
    <property type="evidence" value="ECO:0007669"/>
    <property type="project" value="UniProtKB-EC"/>
</dbReference>
<dbReference type="InterPro" id="IPR002139">
    <property type="entry name" value="Ribo/fructo_kinase"/>
</dbReference>
<comment type="activity regulation">
    <text evidence="12">Activated by a monovalent cation that binds near, but not in, the active site. The most likely occupant of the site in vivo is potassium. Ion binding induces a conformational change that may alter substrate affinity.</text>
</comment>
<evidence type="ECO:0000259" key="13">
    <source>
        <dbReference type="Pfam" id="PF00294"/>
    </source>
</evidence>
<comment type="subunit">
    <text evidence="12">Homodimer.</text>
</comment>
<feature type="binding site" evidence="12">
    <location>
        <begin position="9"/>
        <end position="11"/>
    </location>
    <ligand>
        <name>substrate</name>
    </ligand>
</feature>
<evidence type="ECO:0000256" key="10">
    <source>
        <dbReference type="ARBA" id="ARBA00022958"/>
    </source>
</evidence>
<comment type="similarity">
    <text evidence="12">Belongs to the carbohydrate kinase PfkB family. Ribokinase subfamily.</text>
</comment>
<dbReference type="SUPFAM" id="SSF53613">
    <property type="entry name" value="Ribokinase-like"/>
    <property type="match status" value="1"/>
</dbReference>
<sequence length="292" mass="31317">MITVVGSLNMDLVTRVDRFPKKGETLQGTAFATVFGGKGANQAVAASRLGSQVELVGRIGEDEFGHSYHSYLKKQGVFVSHVKPVTHLSTGTASITVSEDDNSIVIVKGANEEVTPSAVKQATKVIQACNVLMVQLEIPIEAVESAMEIAKKADAIIILNPAPFQPIPSHWWQLVDYVTPNEHEAEELRESPEFKSSYEEKLIVTEGSKGASFMNQGQRQLIPAPFVKVEDTTGAGDTFNGALATGLDRGLDVKEAIQRAVVAASFSVTAFGAQGGMPTESELEVFLEAVQK</sequence>
<feature type="binding site" evidence="12">
    <location>
        <position position="181"/>
    </location>
    <ligand>
        <name>ATP</name>
        <dbReference type="ChEBI" id="CHEBI:30616"/>
    </ligand>
</feature>
<keyword evidence="9 12" id="KW-0460">Magnesium</keyword>
<comment type="function">
    <text evidence="12">Catalyzes the phosphorylation of ribose at O-5 in a reaction requiring ATP and magnesium. The resulting D-ribose-5-phosphate can then be used either for sythesis of nucleotides, histidine, and tryptophan, or as a component of the pentose phosphate pathway.</text>
</comment>
<feature type="binding site" evidence="12">
    <location>
        <position position="267"/>
    </location>
    <ligand>
        <name>K(+)</name>
        <dbReference type="ChEBI" id="CHEBI:29103"/>
    </ligand>
</feature>
<dbReference type="InterPro" id="IPR011611">
    <property type="entry name" value="PfkB_dom"/>
</dbReference>
<dbReference type="Pfam" id="PF00294">
    <property type="entry name" value="PfkB"/>
    <property type="match status" value="1"/>
</dbReference>
<keyword evidence="4 12" id="KW-0808">Transferase</keyword>
<dbReference type="HAMAP" id="MF_01987">
    <property type="entry name" value="Ribokinase"/>
    <property type="match status" value="1"/>
</dbReference>
<dbReference type="EMBL" id="JBFMIA010000016">
    <property type="protein sequence ID" value="MEW9502815.1"/>
    <property type="molecule type" value="Genomic_DNA"/>
</dbReference>
<dbReference type="PANTHER" id="PTHR10584:SF166">
    <property type="entry name" value="RIBOKINASE"/>
    <property type="match status" value="1"/>
</dbReference>
<reference evidence="14 15" key="1">
    <citation type="journal article" date="1979" name="Int. J. Syst. Evol. Microbiol.">
        <title>Bacillus globisporus subsp. marinus subsp. nov.</title>
        <authorList>
            <person name="Liu H."/>
        </authorList>
    </citation>
    <scope>NUCLEOTIDE SEQUENCE [LARGE SCALE GENOMIC DNA]</scope>
    <source>
        <strain evidence="14 15">DSM 1297</strain>
    </source>
</reference>
<evidence type="ECO:0000256" key="5">
    <source>
        <dbReference type="ARBA" id="ARBA00022723"/>
    </source>
</evidence>